<dbReference type="PANTHER" id="PTHR30071:SF1">
    <property type="entry name" value="CYTOCHROME B_B6 PROTEIN-RELATED"/>
    <property type="match status" value="1"/>
</dbReference>
<feature type="domain" description="ResB-like" evidence="9">
    <location>
        <begin position="58"/>
        <end position="188"/>
    </location>
</feature>
<keyword evidence="2 6" id="KW-0812">Transmembrane</keyword>
<organism evidence="10 11">
    <name type="scientific">Hallella seregens ATCC 51272</name>
    <dbReference type="NCBI Taxonomy" id="1336250"/>
    <lineage>
        <taxon>Bacteria</taxon>
        <taxon>Pseudomonadati</taxon>
        <taxon>Bacteroidota</taxon>
        <taxon>Bacteroidia</taxon>
        <taxon>Bacteroidales</taxon>
        <taxon>Prevotellaceae</taxon>
        <taxon>Hallella</taxon>
    </lineage>
</organism>
<evidence type="ECO:0000256" key="2">
    <source>
        <dbReference type="ARBA" id="ARBA00022692"/>
    </source>
</evidence>
<dbReference type="Proteomes" id="UP001589688">
    <property type="component" value="Unassembled WGS sequence"/>
</dbReference>
<keyword evidence="4 6" id="KW-1133">Transmembrane helix</keyword>
<feature type="transmembrane region" description="Helical" evidence="6">
    <location>
        <begin position="236"/>
        <end position="253"/>
    </location>
</feature>
<feature type="transmembrane region" description="Helical" evidence="6">
    <location>
        <begin position="601"/>
        <end position="625"/>
    </location>
</feature>
<evidence type="ECO:0000259" key="8">
    <source>
        <dbReference type="Pfam" id="PF01578"/>
    </source>
</evidence>
<evidence type="ECO:0000313" key="10">
    <source>
        <dbReference type="EMBL" id="MFB9896943.1"/>
    </source>
</evidence>
<evidence type="ECO:0000256" key="4">
    <source>
        <dbReference type="ARBA" id="ARBA00022989"/>
    </source>
</evidence>
<evidence type="ECO:0000256" key="5">
    <source>
        <dbReference type="ARBA" id="ARBA00023136"/>
    </source>
</evidence>
<keyword evidence="11" id="KW-1185">Reference proteome</keyword>
<evidence type="ECO:0000256" key="7">
    <source>
        <dbReference type="SAM" id="SignalP"/>
    </source>
</evidence>
<feature type="transmembrane region" description="Helical" evidence="6">
    <location>
        <begin position="548"/>
        <end position="573"/>
    </location>
</feature>
<feature type="transmembrane region" description="Helical" evidence="6">
    <location>
        <begin position="457"/>
        <end position="477"/>
    </location>
</feature>
<accession>A0ABV5ZJS3</accession>
<feature type="transmembrane region" description="Helical" evidence="6">
    <location>
        <begin position="46"/>
        <end position="63"/>
    </location>
</feature>
<feature type="transmembrane region" description="Helical" evidence="6">
    <location>
        <begin position="70"/>
        <end position="91"/>
    </location>
</feature>
<proteinExistence type="predicted"/>
<feature type="transmembrane region" description="Helical" evidence="6">
    <location>
        <begin position="483"/>
        <end position="502"/>
    </location>
</feature>
<dbReference type="Pfam" id="PF05140">
    <property type="entry name" value="ResB"/>
    <property type="match status" value="1"/>
</dbReference>
<evidence type="ECO:0000256" key="1">
    <source>
        <dbReference type="ARBA" id="ARBA00004141"/>
    </source>
</evidence>
<protein>
    <submittedName>
        <fullName evidence="10">Cytochrome c biogenesis protein CcsA</fullName>
    </submittedName>
</protein>
<dbReference type="InterPro" id="IPR007816">
    <property type="entry name" value="ResB-like_domain"/>
</dbReference>
<feature type="domain" description="Cytochrome c assembly protein" evidence="8">
    <location>
        <begin position="484"/>
        <end position="689"/>
    </location>
</feature>
<keyword evidence="5 6" id="KW-0472">Membrane</keyword>
<dbReference type="Pfam" id="PF01578">
    <property type="entry name" value="Cytochrom_C_asm"/>
    <property type="match status" value="1"/>
</dbReference>
<evidence type="ECO:0000256" key="3">
    <source>
        <dbReference type="ARBA" id="ARBA00022748"/>
    </source>
</evidence>
<feature type="transmembrane region" description="Helical" evidence="6">
    <location>
        <begin position="199"/>
        <end position="216"/>
    </location>
</feature>
<name>A0ABV5ZJS3_9BACT</name>
<feature type="signal peptide" evidence="7">
    <location>
        <begin position="1"/>
        <end position="22"/>
    </location>
</feature>
<feature type="transmembrane region" description="Helical" evidence="6">
    <location>
        <begin position="664"/>
        <end position="685"/>
    </location>
</feature>
<feature type="chain" id="PRO_5046555255" evidence="7">
    <location>
        <begin position="23"/>
        <end position="692"/>
    </location>
</feature>
<dbReference type="EMBL" id="JBHLZF010000001">
    <property type="protein sequence ID" value="MFB9896943.1"/>
    <property type="molecule type" value="Genomic_DNA"/>
</dbReference>
<dbReference type="RefSeq" id="WP_027951880.1">
    <property type="nucleotide sequence ID" value="NZ_JADU01000008.1"/>
</dbReference>
<dbReference type="InterPro" id="IPR002541">
    <property type="entry name" value="Cyt_c_assembly"/>
</dbReference>
<feature type="transmembrane region" description="Helical" evidence="6">
    <location>
        <begin position="412"/>
        <end position="436"/>
    </location>
</feature>
<feature type="transmembrane region" description="Helical" evidence="6">
    <location>
        <begin position="509"/>
        <end position="528"/>
    </location>
</feature>
<keyword evidence="3" id="KW-0201">Cytochrome c-type biogenesis</keyword>
<reference evidence="10 11" key="1">
    <citation type="submission" date="2024-09" db="EMBL/GenBank/DDBJ databases">
        <authorList>
            <person name="Sun Q."/>
            <person name="Mori K."/>
        </authorList>
    </citation>
    <scope>NUCLEOTIDE SEQUENCE [LARGE SCALE GENOMIC DNA]</scope>
    <source>
        <strain evidence="10 11">ATCC 51272</strain>
    </source>
</reference>
<comment type="caution">
    <text evidence="10">The sequence shown here is derived from an EMBL/GenBank/DDBJ whole genome shotgun (WGS) entry which is preliminary data.</text>
</comment>
<comment type="subcellular location">
    <subcellularLocation>
        <location evidence="1">Membrane</location>
        <topology evidence="1">Multi-pass membrane protein</topology>
    </subcellularLocation>
</comment>
<evidence type="ECO:0000259" key="9">
    <source>
        <dbReference type="Pfam" id="PF05140"/>
    </source>
</evidence>
<dbReference type="InterPro" id="IPR045062">
    <property type="entry name" value="Cyt_c_biogenesis_CcsA/CcmC"/>
</dbReference>
<evidence type="ECO:0000313" key="11">
    <source>
        <dbReference type="Proteomes" id="UP001589688"/>
    </source>
</evidence>
<evidence type="ECO:0000256" key="6">
    <source>
        <dbReference type="SAM" id="Phobius"/>
    </source>
</evidence>
<sequence>MPTKTLKTLLGLLFAATVAVLAAGTVVEKLHGTDQAARSIYHTPWFFALWAGLAAAGAAYAATRRLHRRPAVALLHGALLLILTGAAVTFLTGREGRIHLREGMPETSYMPRGSHEMQPLPVALRLDRFEVTTYPGTETPADFVSRVTCTDRATGHARPAVISMNHILSTHGYRFYQTNFDTDRKGTVLTVNHDPWGTALTYAGYALLAVAMVLTLLSPRGEFRRLLRSPALRRRLFGLALLAVPALAAARSVPTIQEAKAREVARYQVEYNGRVVPLNTVAIDFVQKLYGRRSYRGLRAEQVVYGWLVSPEAWKREPMIRIPYAPLRRRLGIEGKYAAMQDLFDADGKYRLMPLIQEEQRQDAMGKAIRELDEQAGLVLMLTGHTLFTPLPAGAPRLSEARVEAEIIYNRIPFATILFMLNLTMGLATFLALLCAMGRTRGPRAGRAMRQLWHAGWAVLAGAFVFALAGYALRWYVGGRVPLGNGYETMLFMSLALMGLTLALRRLDYVLPFGFLLSGLTLLVSHLGQMSPQITNLMPVLQSPLLSIHVSITMAAYALLAFMALNGVLALLLTPRGGRRDATTGPDTADGPDQLTVLSRLMLYPAVFLLAAGIFLGAVWANVSWGRYWSWDPKETWALITLMVYAVPMHTASLPALRRPRAFHLYLICAFLTVLMTYFGVNYFLGGMHAYA</sequence>
<dbReference type="PANTHER" id="PTHR30071">
    <property type="entry name" value="HEME EXPORTER PROTEIN C"/>
    <property type="match status" value="1"/>
</dbReference>
<gene>
    <name evidence="10" type="primary">ccsA</name>
    <name evidence="10" type="ORF">ACFFK8_03705</name>
</gene>
<feature type="transmembrane region" description="Helical" evidence="6">
    <location>
        <begin position="637"/>
        <end position="657"/>
    </location>
</feature>
<keyword evidence="7" id="KW-0732">Signal</keyword>